<evidence type="ECO:0000313" key="3">
    <source>
        <dbReference type="Proteomes" id="UP000001058"/>
    </source>
</evidence>
<feature type="compositionally biased region" description="Polar residues" evidence="1">
    <location>
        <begin position="353"/>
        <end position="367"/>
    </location>
</feature>
<dbReference type="GeneID" id="9615893"/>
<evidence type="ECO:0000256" key="1">
    <source>
        <dbReference type="SAM" id="MobiDB-lite"/>
    </source>
</evidence>
<dbReference type="AlphaFoldDB" id="D8TZE4"/>
<dbReference type="InParanoid" id="D8TZE4"/>
<feature type="compositionally biased region" description="Polar residues" evidence="1">
    <location>
        <begin position="383"/>
        <end position="393"/>
    </location>
</feature>
<feature type="region of interest" description="Disordered" evidence="1">
    <location>
        <begin position="350"/>
        <end position="408"/>
    </location>
</feature>
<feature type="compositionally biased region" description="Low complexity" evidence="1">
    <location>
        <begin position="518"/>
        <end position="550"/>
    </location>
</feature>
<dbReference type="EMBL" id="GL378346">
    <property type="protein sequence ID" value="EFJ47167.1"/>
    <property type="molecule type" value="Genomic_DNA"/>
</dbReference>
<keyword evidence="3" id="KW-1185">Reference proteome</keyword>
<dbReference type="OrthoDB" id="544929at2759"/>
<feature type="region of interest" description="Disordered" evidence="1">
    <location>
        <begin position="512"/>
        <end position="628"/>
    </location>
</feature>
<gene>
    <name evidence="2" type="ORF">VOLCADRAFT_121010</name>
</gene>
<accession>D8TZE4</accession>
<protein>
    <submittedName>
        <fullName evidence="2">Uncharacterized protein</fullName>
    </submittedName>
</protein>
<dbReference type="Proteomes" id="UP000001058">
    <property type="component" value="Unassembled WGS sequence"/>
</dbReference>
<evidence type="ECO:0000313" key="2">
    <source>
        <dbReference type="EMBL" id="EFJ47167.1"/>
    </source>
</evidence>
<feature type="region of interest" description="Disordered" evidence="1">
    <location>
        <begin position="204"/>
        <end position="237"/>
    </location>
</feature>
<sequence>MGCAVSAPQHVDRLPIRAHCRTAFSRCSATERVNGDTSEKSIQNQTEQGHDVVLCYPLGGTVFGLELQARFEKMESASLWTLDHFLSVPGTPIGISKSMSGGSRNSGSAKPALEIKPAPEAAAAAMTSSAALSREIRMCRRGVVVLSCPLPALEEWAQDVRPLIAASGPPIKYLSQHSTEALHEVEHRMLMAAEALASAKAAATAAVSKQQAHPEAKKPASQPQTPPPSAAAEGRNGSCLDGAMWALPVPSRPPLLSPQQQQQTVQSISQPVGAAVAISVAAPSLDASSCSARVPSPSPFSLMALQASDSDICRRVSQLLGPWTCAGTAGTGVAGCSTTPVETLVVSPPPACSGTTAERTALHQQLRSPPGSAVRQQQHQRHPSCQWQETSGSAPEPGCTTEDGGPGAATGCVSETRCVLRYRDQGWATPVAFVCAQLENELGRANVCVQVATPASAVTSTLSLRRQASPGLATGSAVRLSSQSVGGGSNKCRQQQRTAFGTVVAAVATVQGSERSTGDGSRCCSGSPSCGQRTEVVSESTSSGTSGRTTPPIARTDDDLEPFTSPSVYDCTTPLPEAAMATGSSSSNERWPIGEVGNGSAAPPDLRPRDEDPEQRQPQGTSEHGGDGGAGAAACLVYFVTPGLLAPLRCLADVGEGLAQGRRILIVVHGECSQRLQDYAPAGMTPEAWKSIRRLWHQRLIYVPDYHIPFCALLKQGITDDHRATPPT</sequence>
<dbReference type="RefSeq" id="XP_002951716.1">
    <property type="nucleotide sequence ID" value="XM_002951670.1"/>
</dbReference>
<reference evidence="2 3" key="1">
    <citation type="journal article" date="2010" name="Science">
        <title>Genomic analysis of organismal complexity in the multicellular green alga Volvox carteri.</title>
        <authorList>
            <person name="Prochnik S.E."/>
            <person name="Umen J."/>
            <person name="Nedelcu A.M."/>
            <person name="Hallmann A."/>
            <person name="Miller S.M."/>
            <person name="Nishii I."/>
            <person name="Ferris P."/>
            <person name="Kuo A."/>
            <person name="Mitros T."/>
            <person name="Fritz-Laylin L.K."/>
            <person name="Hellsten U."/>
            <person name="Chapman J."/>
            <person name="Simakov O."/>
            <person name="Rensing S.A."/>
            <person name="Terry A."/>
            <person name="Pangilinan J."/>
            <person name="Kapitonov V."/>
            <person name="Jurka J."/>
            <person name="Salamov A."/>
            <person name="Shapiro H."/>
            <person name="Schmutz J."/>
            <person name="Grimwood J."/>
            <person name="Lindquist E."/>
            <person name="Lucas S."/>
            <person name="Grigoriev I.V."/>
            <person name="Schmitt R."/>
            <person name="Kirk D."/>
            <person name="Rokhsar D.S."/>
        </authorList>
    </citation>
    <scope>NUCLEOTIDE SEQUENCE [LARGE SCALE GENOMIC DNA]</scope>
    <source>
        <strain evidence="3">f. Nagariensis / Eve</strain>
    </source>
</reference>
<name>D8TZE4_VOLCA</name>
<organism evidence="3">
    <name type="scientific">Volvox carteri f. nagariensis</name>
    <dbReference type="NCBI Taxonomy" id="3068"/>
    <lineage>
        <taxon>Eukaryota</taxon>
        <taxon>Viridiplantae</taxon>
        <taxon>Chlorophyta</taxon>
        <taxon>core chlorophytes</taxon>
        <taxon>Chlorophyceae</taxon>
        <taxon>CS clade</taxon>
        <taxon>Chlamydomonadales</taxon>
        <taxon>Volvocaceae</taxon>
        <taxon>Volvox</taxon>
    </lineage>
</organism>
<dbReference type="KEGG" id="vcn:VOLCADRAFT_121010"/>
<proteinExistence type="predicted"/>